<dbReference type="AlphaFoldDB" id="A0AAD5QN82"/>
<sequence length="61" mass="6853">MSVAHLQQVLSETVVSRRIISRSELTIGLPILYYEIKSQIGDSTTSRVRYSLHFTKASGVE</sequence>
<keyword evidence="2" id="KW-1185">Reference proteome</keyword>
<comment type="caution">
    <text evidence="1">The sequence shown here is derived from an EMBL/GenBank/DDBJ whole genome shotgun (WGS) entry which is preliminary data.</text>
</comment>
<evidence type="ECO:0000313" key="1">
    <source>
        <dbReference type="EMBL" id="KAJ1356532.1"/>
    </source>
</evidence>
<gene>
    <name evidence="1" type="ORF">KIN20_014263</name>
</gene>
<protein>
    <submittedName>
        <fullName evidence="1">Uncharacterized protein</fullName>
    </submittedName>
</protein>
<dbReference type="EMBL" id="JAHQIW010002839">
    <property type="protein sequence ID" value="KAJ1356532.1"/>
    <property type="molecule type" value="Genomic_DNA"/>
</dbReference>
<proteinExistence type="predicted"/>
<evidence type="ECO:0000313" key="2">
    <source>
        <dbReference type="Proteomes" id="UP001196413"/>
    </source>
</evidence>
<name>A0AAD5QN82_PARTN</name>
<dbReference type="Proteomes" id="UP001196413">
    <property type="component" value="Unassembled WGS sequence"/>
</dbReference>
<organism evidence="1 2">
    <name type="scientific">Parelaphostrongylus tenuis</name>
    <name type="common">Meningeal worm</name>
    <dbReference type="NCBI Taxonomy" id="148309"/>
    <lineage>
        <taxon>Eukaryota</taxon>
        <taxon>Metazoa</taxon>
        <taxon>Ecdysozoa</taxon>
        <taxon>Nematoda</taxon>
        <taxon>Chromadorea</taxon>
        <taxon>Rhabditida</taxon>
        <taxon>Rhabditina</taxon>
        <taxon>Rhabditomorpha</taxon>
        <taxon>Strongyloidea</taxon>
        <taxon>Metastrongylidae</taxon>
        <taxon>Parelaphostrongylus</taxon>
    </lineage>
</organism>
<reference evidence="1" key="1">
    <citation type="submission" date="2021-06" db="EMBL/GenBank/DDBJ databases">
        <title>Parelaphostrongylus tenuis whole genome reference sequence.</title>
        <authorList>
            <person name="Garwood T.J."/>
            <person name="Larsen P.A."/>
            <person name="Fountain-Jones N.M."/>
            <person name="Garbe J.R."/>
            <person name="Macchietto M.G."/>
            <person name="Kania S.A."/>
            <person name="Gerhold R.W."/>
            <person name="Richards J.E."/>
            <person name="Wolf T.M."/>
        </authorList>
    </citation>
    <scope>NUCLEOTIDE SEQUENCE</scope>
    <source>
        <strain evidence="1">MNPRO001-30</strain>
        <tissue evidence="1">Meninges</tissue>
    </source>
</reference>
<accession>A0AAD5QN82</accession>